<dbReference type="InterPro" id="IPR029025">
    <property type="entry name" value="T3SS_substrate_exporter_C"/>
</dbReference>
<evidence type="ECO:0000313" key="4">
    <source>
        <dbReference type="Proteomes" id="UP000034883"/>
    </source>
</evidence>
<keyword evidence="3" id="KW-0969">Cilium</keyword>
<keyword evidence="4" id="KW-1185">Reference proteome</keyword>
<comment type="similarity">
    <text evidence="1">Belongs to the type III secretion exporter family.</text>
</comment>
<keyword evidence="3" id="KW-0282">Flagellum</keyword>
<protein>
    <submittedName>
        <fullName evidence="3">Flagellar biosynthesis protein FlhB</fullName>
    </submittedName>
</protein>
<reference evidence="3 4" key="1">
    <citation type="submission" date="2015-03" db="EMBL/GenBank/DDBJ databases">
        <title>Genome assembly of Sandaracinus amylolyticus DSM 53668.</title>
        <authorList>
            <person name="Sharma G."/>
            <person name="Subramanian S."/>
        </authorList>
    </citation>
    <scope>NUCLEOTIDE SEQUENCE [LARGE SCALE GENOMIC DNA]</scope>
    <source>
        <strain evidence="3 4">DSM 53668</strain>
    </source>
</reference>
<dbReference type="KEGG" id="samy:DB32_001681"/>
<dbReference type="GO" id="GO:0005886">
    <property type="term" value="C:plasma membrane"/>
    <property type="evidence" value="ECO:0007669"/>
    <property type="project" value="TreeGrafter"/>
</dbReference>
<dbReference type="PANTHER" id="PTHR30531">
    <property type="entry name" value="FLAGELLAR BIOSYNTHETIC PROTEIN FLHB"/>
    <property type="match status" value="1"/>
</dbReference>
<evidence type="ECO:0000256" key="2">
    <source>
        <dbReference type="SAM" id="Phobius"/>
    </source>
</evidence>
<keyword evidence="2" id="KW-0472">Membrane</keyword>
<sequence length="356" mass="37600">MADERTEEATPKKLRDARRRGDVWRSRELGVAIGLLAGAAVLGATGSAILEALVASFTLALDAAAGRLDAGPGAILEAALATAAGALAPLLIVVIVSGTLAALAQIGPLFAPDVVAWKLERLDPIAGARKLLSTRSAIELVKIALLLAIVTSVVLATLREGWRGVASLVARDAHAALSAGGSLVEALLLRTGAAVLAVALLDVVYQRWRWLRDHRMSQREIEREHRESDGDPHLQHERERVRRELAMASDLDAVASATVVIVGAGVAVALAFDRTREDAVPEVVARGRGELVARLVQVAHASEIPVRTEPALARALVTISRGEPIPARHYEAVAQLLHAVWSAPLPPPASRRTSAP</sequence>
<dbReference type="STRING" id="927083.DB32_001681"/>
<dbReference type="Gene3D" id="3.40.1690.10">
    <property type="entry name" value="secretion proteins EscU"/>
    <property type="match status" value="1"/>
</dbReference>
<evidence type="ECO:0000256" key="1">
    <source>
        <dbReference type="ARBA" id="ARBA00010690"/>
    </source>
</evidence>
<dbReference type="InterPro" id="IPR006135">
    <property type="entry name" value="T3SS_substrate_exporter"/>
</dbReference>
<dbReference type="EMBL" id="CP011125">
    <property type="protein sequence ID" value="AKF04532.1"/>
    <property type="molecule type" value="Genomic_DNA"/>
</dbReference>
<keyword evidence="2" id="KW-0812">Transmembrane</keyword>
<dbReference type="Pfam" id="PF01312">
    <property type="entry name" value="Bac_export_2"/>
    <property type="match status" value="1"/>
</dbReference>
<dbReference type="OrthoDB" id="9807950at2"/>
<dbReference type="PANTHER" id="PTHR30531:SF12">
    <property type="entry name" value="FLAGELLAR BIOSYNTHETIC PROTEIN FLHB"/>
    <property type="match status" value="1"/>
</dbReference>
<keyword evidence="2" id="KW-1133">Transmembrane helix</keyword>
<dbReference type="RefSeq" id="WP_053231864.1">
    <property type="nucleotide sequence ID" value="NZ_CP011125.1"/>
</dbReference>
<dbReference type="Proteomes" id="UP000034883">
    <property type="component" value="Chromosome"/>
</dbReference>
<dbReference type="PRINTS" id="PR00950">
    <property type="entry name" value="TYPE3IMSPROT"/>
</dbReference>
<organism evidence="3 4">
    <name type="scientific">Sandaracinus amylolyticus</name>
    <dbReference type="NCBI Taxonomy" id="927083"/>
    <lineage>
        <taxon>Bacteria</taxon>
        <taxon>Pseudomonadati</taxon>
        <taxon>Myxococcota</taxon>
        <taxon>Polyangia</taxon>
        <taxon>Polyangiales</taxon>
        <taxon>Sandaracinaceae</taxon>
        <taxon>Sandaracinus</taxon>
    </lineage>
</organism>
<feature type="transmembrane region" description="Helical" evidence="2">
    <location>
        <begin position="251"/>
        <end position="272"/>
    </location>
</feature>
<feature type="transmembrane region" description="Helical" evidence="2">
    <location>
        <begin position="140"/>
        <end position="158"/>
    </location>
</feature>
<dbReference type="SUPFAM" id="SSF160544">
    <property type="entry name" value="EscU C-terminal domain-like"/>
    <property type="match status" value="1"/>
</dbReference>
<accession>A0A0F6YGC4</accession>
<proteinExistence type="inferred from homology"/>
<dbReference type="AlphaFoldDB" id="A0A0F6YGC4"/>
<dbReference type="GO" id="GO:0009306">
    <property type="term" value="P:protein secretion"/>
    <property type="evidence" value="ECO:0007669"/>
    <property type="project" value="InterPro"/>
</dbReference>
<keyword evidence="3" id="KW-0966">Cell projection</keyword>
<feature type="transmembrane region" description="Helical" evidence="2">
    <location>
        <begin position="29"/>
        <end position="59"/>
    </location>
</feature>
<evidence type="ECO:0000313" key="3">
    <source>
        <dbReference type="EMBL" id="AKF04532.1"/>
    </source>
</evidence>
<feature type="transmembrane region" description="Helical" evidence="2">
    <location>
        <begin position="79"/>
        <end position="103"/>
    </location>
</feature>
<feature type="transmembrane region" description="Helical" evidence="2">
    <location>
        <begin position="187"/>
        <end position="205"/>
    </location>
</feature>
<gene>
    <name evidence="3" type="ORF">DB32_001681</name>
</gene>
<name>A0A0F6YGC4_9BACT</name>